<feature type="compositionally biased region" description="Polar residues" evidence="1">
    <location>
        <begin position="49"/>
        <end position="64"/>
    </location>
</feature>
<keyword evidence="3" id="KW-1185">Reference proteome</keyword>
<organism evidence="2 3">
    <name type="scientific">Solanum commersonii</name>
    <name type="common">Commerson's wild potato</name>
    <name type="synonym">Commerson's nightshade</name>
    <dbReference type="NCBI Taxonomy" id="4109"/>
    <lineage>
        <taxon>Eukaryota</taxon>
        <taxon>Viridiplantae</taxon>
        <taxon>Streptophyta</taxon>
        <taxon>Embryophyta</taxon>
        <taxon>Tracheophyta</taxon>
        <taxon>Spermatophyta</taxon>
        <taxon>Magnoliopsida</taxon>
        <taxon>eudicotyledons</taxon>
        <taxon>Gunneridae</taxon>
        <taxon>Pentapetalae</taxon>
        <taxon>asterids</taxon>
        <taxon>lamiids</taxon>
        <taxon>Solanales</taxon>
        <taxon>Solanaceae</taxon>
        <taxon>Solanoideae</taxon>
        <taxon>Solaneae</taxon>
        <taxon>Solanum</taxon>
    </lineage>
</organism>
<proteinExistence type="predicted"/>
<gene>
    <name evidence="2" type="ORF">H5410_061796</name>
</gene>
<name>A0A9J5WAP5_SOLCO</name>
<dbReference type="AlphaFoldDB" id="A0A9J5WAP5"/>
<comment type="caution">
    <text evidence="2">The sequence shown here is derived from an EMBL/GenBank/DDBJ whole genome shotgun (WGS) entry which is preliminary data.</text>
</comment>
<reference evidence="2 3" key="1">
    <citation type="submission" date="2020-09" db="EMBL/GenBank/DDBJ databases">
        <title>De no assembly of potato wild relative species, Solanum commersonii.</title>
        <authorList>
            <person name="Cho K."/>
        </authorList>
    </citation>
    <scope>NUCLEOTIDE SEQUENCE [LARGE SCALE GENOMIC DNA]</scope>
    <source>
        <strain evidence="2">LZ3.2</strain>
        <tissue evidence="2">Leaf</tissue>
    </source>
</reference>
<dbReference type="EMBL" id="JACXVP010000012">
    <property type="protein sequence ID" value="KAG5572030.1"/>
    <property type="molecule type" value="Genomic_DNA"/>
</dbReference>
<feature type="region of interest" description="Disordered" evidence="1">
    <location>
        <begin position="1"/>
        <end position="64"/>
    </location>
</feature>
<dbReference type="Proteomes" id="UP000824120">
    <property type="component" value="Chromosome 12"/>
</dbReference>
<evidence type="ECO:0000313" key="3">
    <source>
        <dbReference type="Proteomes" id="UP000824120"/>
    </source>
</evidence>
<sequence>PHPSENPNPNIITSIPPPPIETPILTITTNISPLPPNDPEEQDLDTGPLSLQHQQVSSTSSRTNGPLMSLLNDLHATRAQTVIFQAKLETLRIDLDVSQGEVVRLKDQLLQQQLESNTRVDRVLQLLALSQPLSQPSPSTS</sequence>
<feature type="compositionally biased region" description="Low complexity" evidence="1">
    <location>
        <begin position="22"/>
        <end position="31"/>
    </location>
</feature>
<evidence type="ECO:0000256" key="1">
    <source>
        <dbReference type="SAM" id="MobiDB-lite"/>
    </source>
</evidence>
<accession>A0A9J5WAP5</accession>
<feature type="non-terminal residue" evidence="2">
    <location>
        <position position="1"/>
    </location>
</feature>
<evidence type="ECO:0000313" key="2">
    <source>
        <dbReference type="EMBL" id="KAG5572030.1"/>
    </source>
</evidence>
<protein>
    <submittedName>
        <fullName evidence="2">Uncharacterized protein</fullName>
    </submittedName>
</protein>